<dbReference type="Gene3D" id="1.10.10.10">
    <property type="entry name" value="Winged helix-like DNA-binding domain superfamily/Winged helix DNA-binding domain"/>
    <property type="match status" value="1"/>
</dbReference>
<dbReference type="GO" id="GO:0003700">
    <property type="term" value="F:DNA-binding transcription factor activity"/>
    <property type="evidence" value="ECO:0007669"/>
    <property type="project" value="InterPro"/>
</dbReference>
<dbReference type="AlphaFoldDB" id="A0A967C2P2"/>
<dbReference type="SUPFAM" id="SSF46785">
    <property type="entry name" value="Winged helix' DNA-binding domain"/>
    <property type="match status" value="1"/>
</dbReference>
<dbReference type="Proteomes" id="UP000761264">
    <property type="component" value="Unassembled WGS sequence"/>
</dbReference>
<gene>
    <name evidence="2" type="ORF">HBA54_01380</name>
</gene>
<name>A0A967C2P2_9PROT</name>
<accession>A0A967C2P2</accession>
<proteinExistence type="predicted"/>
<evidence type="ECO:0000313" key="2">
    <source>
        <dbReference type="EMBL" id="NIA67239.1"/>
    </source>
</evidence>
<comment type="caution">
    <text evidence="2">The sequence shown here is derived from an EMBL/GenBank/DDBJ whole genome shotgun (WGS) entry which is preliminary data.</text>
</comment>
<organism evidence="2 3">
    <name type="scientific">Pelagibius litoralis</name>
    <dbReference type="NCBI Taxonomy" id="374515"/>
    <lineage>
        <taxon>Bacteria</taxon>
        <taxon>Pseudomonadati</taxon>
        <taxon>Pseudomonadota</taxon>
        <taxon>Alphaproteobacteria</taxon>
        <taxon>Rhodospirillales</taxon>
        <taxon>Rhodovibrionaceae</taxon>
        <taxon>Pelagibius</taxon>
    </lineage>
</organism>
<evidence type="ECO:0000259" key="1">
    <source>
        <dbReference type="Pfam" id="PF00126"/>
    </source>
</evidence>
<dbReference type="Pfam" id="PF00126">
    <property type="entry name" value="HTH_1"/>
    <property type="match status" value="1"/>
</dbReference>
<dbReference type="RefSeq" id="WP_167220570.1">
    <property type="nucleotide sequence ID" value="NZ_JAAQPH010000001.1"/>
</dbReference>
<dbReference type="EMBL" id="JAAQPH010000001">
    <property type="protein sequence ID" value="NIA67239.1"/>
    <property type="molecule type" value="Genomic_DNA"/>
</dbReference>
<dbReference type="InterPro" id="IPR000847">
    <property type="entry name" value="LysR_HTH_N"/>
</dbReference>
<evidence type="ECO:0000313" key="3">
    <source>
        <dbReference type="Proteomes" id="UP000761264"/>
    </source>
</evidence>
<dbReference type="InterPro" id="IPR036390">
    <property type="entry name" value="WH_DNA-bd_sf"/>
</dbReference>
<sequence length="292" mass="33304">MPTLQRPPVLFEMMKSLTTLGRTLNLSKTVATLGITRQTVRRHISTLESIKGAKFFEITDRQYVLTEPGRQAIREAERVLEQAEAWLSGHLTHDTDASGMDRSRYRDEHGRDFYAQQHPLSRLWIDGPPILQKGFLAWANARFQIESPELEVLKPYLLLYRQHDDSWLCVAIGEKSSYATWFDRVWAKSAIGRFSKDDPAGSEFNDFISGAHSQIFSEGGVRLDHVYAQIPRERGGTPIPVSFQRLLMCCTFPDGQTALAVLVARTKRLEIEGLDPRNVRPMPDDLLMEFDI</sequence>
<protein>
    <submittedName>
        <fullName evidence="2">LysR family transcriptional regulator</fullName>
    </submittedName>
</protein>
<dbReference type="InterPro" id="IPR036388">
    <property type="entry name" value="WH-like_DNA-bd_sf"/>
</dbReference>
<feature type="domain" description="HTH lysR-type" evidence="1">
    <location>
        <begin position="13"/>
        <end position="70"/>
    </location>
</feature>
<keyword evidence="3" id="KW-1185">Reference proteome</keyword>
<reference evidence="2" key="1">
    <citation type="submission" date="2020-03" db="EMBL/GenBank/DDBJ databases">
        <title>Genome of Pelagibius litoralis DSM 21314T.</title>
        <authorList>
            <person name="Wang G."/>
        </authorList>
    </citation>
    <scope>NUCLEOTIDE SEQUENCE</scope>
    <source>
        <strain evidence="2">DSM 21314</strain>
    </source>
</reference>